<gene>
    <name evidence="1" type="ORF">AB6A40_007113</name>
</gene>
<organism evidence="1 2">
    <name type="scientific">Gnathostoma spinigerum</name>
    <dbReference type="NCBI Taxonomy" id="75299"/>
    <lineage>
        <taxon>Eukaryota</taxon>
        <taxon>Metazoa</taxon>
        <taxon>Ecdysozoa</taxon>
        <taxon>Nematoda</taxon>
        <taxon>Chromadorea</taxon>
        <taxon>Rhabditida</taxon>
        <taxon>Spirurina</taxon>
        <taxon>Gnathostomatomorpha</taxon>
        <taxon>Gnathostomatoidea</taxon>
        <taxon>Gnathostomatidae</taxon>
        <taxon>Gnathostoma</taxon>
    </lineage>
</organism>
<reference evidence="1 2" key="1">
    <citation type="submission" date="2024-08" db="EMBL/GenBank/DDBJ databases">
        <title>Gnathostoma spinigerum genome.</title>
        <authorList>
            <person name="Gonzalez-Bertolin B."/>
            <person name="Monzon S."/>
            <person name="Zaballos A."/>
            <person name="Jimenez P."/>
            <person name="Dekumyoy P."/>
            <person name="Varona S."/>
            <person name="Cuesta I."/>
            <person name="Sumanam S."/>
            <person name="Adisakwattana P."/>
            <person name="Gasser R.B."/>
            <person name="Hernandez-Gonzalez A."/>
            <person name="Young N.D."/>
            <person name="Perteguer M.J."/>
        </authorList>
    </citation>
    <scope>NUCLEOTIDE SEQUENCE [LARGE SCALE GENOMIC DNA]</scope>
    <source>
        <strain evidence="1">AL3</strain>
        <tissue evidence="1">Liver</tissue>
    </source>
</reference>
<comment type="caution">
    <text evidence="1">The sequence shown here is derived from an EMBL/GenBank/DDBJ whole genome shotgun (WGS) entry which is preliminary data.</text>
</comment>
<sequence>MNFRTTEYFDKKWEFPKTIAKAHPRKRILSSNDGVPMNQRKFSEIEQKNAQIFFAAQGSTLISSLIHELLQREDQMNYKVRPHIPKDTFFRKFACCFQLAGIKQLFSDEACLTDGFANFLDFLAQENITFVCDELRLDFCKLKYLTPSRLAFL</sequence>
<dbReference type="AlphaFoldDB" id="A0ABD6ESX6"/>
<evidence type="ECO:0000313" key="1">
    <source>
        <dbReference type="EMBL" id="MFH4980404.1"/>
    </source>
</evidence>
<keyword evidence="2" id="KW-1185">Reference proteome</keyword>
<evidence type="ECO:0000313" key="2">
    <source>
        <dbReference type="Proteomes" id="UP001608902"/>
    </source>
</evidence>
<dbReference type="Proteomes" id="UP001608902">
    <property type="component" value="Unassembled WGS sequence"/>
</dbReference>
<proteinExistence type="predicted"/>
<dbReference type="EMBL" id="JBGFUD010005503">
    <property type="protein sequence ID" value="MFH4980404.1"/>
    <property type="molecule type" value="Genomic_DNA"/>
</dbReference>
<protein>
    <submittedName>
        <fullName evidence="1">Uncharacterized protein</fullName>
    </submittedName>
</protein>
<name>A0ABD6ESX6_9BILA</name>
<accession>A0ABD6ESX6</accession>